<proteinExistence type="predicted"/>
<reference evidence="1 2" key="1">
    <citation type="journal article" date="2011" name="Science">
        <title>The Selaginella genome identifies genetic changes associated with the evolution of vascular plants.</title>
        <authorList>
            <person name="Banks J.A."/>
            <person name="Nishiyama T."/>
            <person name="Hasebe M."/>
            <person name="Bowman J.L."/>
            <person name="Gribskov M."/>
            <person name="dePamphilis C."/>
            <person name="Albert V.A."/>
            <person name="Aono N."/>
            <person name="Aoyama T."/>
            <person name="Ambrose B.A."/>
            <person name="Ashton N.W."/>
            <person name="Axtell M.J."/>
            <person name="Barker E."/>
            <person name="Barker M.S."/>
            <person name="Bennetzen J.L."/>
            <person name="Bonawitz N.D."/>
            <person name="Chapple C."/>
            <person name="Cheng C."/>
            <person name="Correa L.G."/>
            <person name="Dacre M."/>
            <person name="DeBarry J."/>
            <person name="Dreyer I."/>
            <person name="Elias M."/>
            <person name="Engstrom E.M."/>
            <person name="Estelle M."/>
            <person name="Feng L."/>
            <person name="Finet C."/>
            <person name="Floyd S.K."/>
            <person name="Frommer W.B."/>
            <person name="Fujita T."/>
            <person name="Gramzow L."/>
            <person name="Gutensohn M."/>
            <person name="Harholt J."/>
            <person name="Hattori M."/>
            <person name="Heyl A."/>
            <person name="Hirai T."/>
            <person name="Hiwatashi Y."/>
            <person name="Ishikawa M."/>
            <person name="Iwata M."/>
            <person name="Karol K.G."/>
            <person name="Koehler B."/>
            <person name="Kolukisaoglu U."/>
            <person name="Kubo M."/>
            <person name="Kurata T."/>
            <person name="Lalonde S."/>
            <person name="Li K."/>
            <person name="Li Y."/>
            <person name="Litt A."/>
            <person name="Lyons E."/>
            <person name="Manning G."/>
            <person name="Maruyama T."/>
            <person name="Michael T.P."/>
            <person name="Mikami K."/>
            <person name="Miyazaki S."/>
            <person name="Morinaga S."/>
            <person name="Murata T."/>
            <person name="Mueller-Roeber B."/>
            <person name="Nelson D.R."/>
            <person name="Obara M."/>
            <person name="Oguri Y."/>
            <person name="Olmstead R.G."/>
            <person name="Onodera N."/>
            <person name="Petersen B.L."/>
            <person name="Pils B."/>
            <person name="Prigge M."/>
            <person name="Rensing S.A."/>
            <person name="Riano-Pachon D.M."/>
            <person name="Roberts A.W."/>
            <person name="Sato Y."/>
            <person name="Scheller H.V."/>
            <person name="Schulz B."/>
            <person name="Schulz C."/>
            <person name="Shakirov E.V."/>
            <person name="Shibagaki N."/>
            <person name="Shinohara N."/>
            <person name="Shippen D.E."/>
            <person name="Soerensen I."/>
            <person name="Sotooka R."/>
            <person name="Sugimoto N."/>
            <person name="Sugita M."/>
            <person name="Sumikawa N."/>
            <person name="Tanurdzic M."/>
            <person name="Theissen G."/>
            <person name="Ulvskov P."/>
            <person name="Wakazuki S."/>
            <person name="Weng J.K."/>
            <person name="Willats W.W."/>
            <person name="Wipf D."/>
            <person name="Wolf P.G."/>
            <person name="Yang L."/>
            <person name="Zimmer A.D."/>
            <person name="Zhu Q."/>
            <person name="Mitros T."/>
            <person name="Hellsten U."/>
            <person name="Loque D."/>
            <person name="Otillar R."/>
            <person name="Salamov A."/>
            <person name="Schmutz J."/>
            <person name="Shapiro H."/>
            <person name="Lindquist E."/>
            <person name="Lucas S."/>
            <person name="Rokhsar D."/>
            <person name="Grigoriev I.V."/>
        </authorList>
    </citation>
    <scope>NUCLEOTIDE SEQUENCE [LARGE SCALE GENOMIC DNA]</scope>
</reference>
<dbReference type="KEGG" id="smo:SELMODRAFT_409612"/>
<dbReference type="InParanoid" id="D8RC03"/>
<sequence length="310" mass="35233">MAFVEFLDDQSLIGIWELASTEKRKQEIHDFYSTTYCKKRTSPIRAMYVPKQDNWSLPDIGGDWYYLGQTDSGQCHLVVQDKGSGHWVILKAGAAITWAMETEAYPPTKEEVGRIKAIRKDCLVRGMTSGEIDLPAMGTGVVASLVPMDYKGDQHLGPLCVNNLKTSNITSSSLGLLWYEGLDAYFTRPQQEFLLLFLTEQLARMIEEAMDKGKVCTAHSLAPCNRDQMQDPCKEHDEQQPRSCFDLEDSTYSGHIEQSGEKIDTKRPQAKDYASWDVKIFLATGETRPLKCYSERKRLHDWIMFPAKII</sequence>
<dbReference type="HOGENOM" id="CLU_898338_0_0_1"/>
<gene>
    <name evidence="1" type="ORF">SELMODRAFT_409612</name>
</gene>
<keyword evidence="2" id="KW-1185">Reference proteome</keyword>
<name>D8RC03_SELML</name>
<organism evidence="2">
    <name type="scientific">Selaginella moellendorffii</name>
    <name type="common">Spikemoss</name>
    <dbReference type="NCBI Taxonomy" id="88036"/>
    <lineage>
        <taxon>Eukaryota</taxon>
        <taxon>Viridiplantae</taxon>
        <taxon>Streptophyta</taxon>
        <taxon>Embryophyta</taxon>
        <taxon>Tracheophyta</taxon>
        <taxon>Lycopodiopsida</taxon>
        <taxon>Selaginellales</taxon>
        <taxon>Selaginellaceae</taxon>
        <taxon>Selaginella</taxon>
    </lineage>
</organism>
<accession>D8RC03</accession>
<evidence type="ECO:0000313" key="2">
    <source>
        <dbReference type="Proteomes" id="UP000001514"/>
    </source>
</evidence>
<dbReference type="EMBL" id="GL377575">
    <property type="protein sequence ID" value="EFJ30592.1"/>
    <property type="molecule type" value="Genomic_DNA"/>
</dbReference>
<dbReference type="Gramene" id="EFJ30592">
    <property type="protein sequence ID" value="EFJ30592"/>
    <property type="gene ID" value="SELMODRAFT_409612"/>
</dbReference>
<evidence type="ECO:0000313" key="1">
    <source>
        <dbReference type="EMBL" id="EFJ30592.1"/>
    </source>
</evidence>
<dbReference type="Proteomes" id="UP000001514">
    <property type="component" value="Unassembled WGS sequence"/>
</dbReference>
<dbReference type="AlphaFoldDB" id="D8RC03"/>
<protein>
    <submittedName>
        <fullName evidence="1">Uncharacterized protein</fullName>
    </submittedName>
</protein>